<sequence>MPASSTPKNKVDYVLFDMDGLMIDSESIYTVATNEALTKYGDLEMTWDIKAGCMGKPEREATTHLLSFFPHANINIDNFIRERTAIQDTLWPTTPLLPGVKKLVHHLKKCGIPMAVATSSRRRNFEIKTSRLQEVFDCFDGKIVCGDDKQYEMAGKPAPDIFLTAASVFLKRNVGSPRDPPTQEQLEERSKGLVFEDALAGMQSGKRAGMSVVWIPDPNLVKLGTVVEEVPDQVIQSMEDFKPEEWGLPPYDQ</sequence>
<dbReference type="Pfam" id="PF13419">
    <property type="entry name" value="HAD_2"/>
    <property type="match status" value="1"/>
</dbReference>
<dbReference type="SUPFAM" id="SSF56784">
    <property type="entry name" value="HAD-like"/>
    <property type="match status" value="1"/>
</dbReference>
<dbReference type="InterPro" id="IPR041492">
    <property type="entry name" value="HAD_2"/>
</dbReference>
<organism evidence="1 2">
    <name type="scientific">Psilocybe cf. subviscida</name>
    <dbReference type="NCBI Taxonomy" id="2480587"/>
    <lineage>
        <taxon>Eukaryota</taxon>
        <taxon>Fungi</taxon>
        <taxon>Dikarya</taxon>
        <taxon>Basidiomycota</taxon>
        <taxon>Agaricomycotina</taxon>
        <taxon>Agaricomycetes</taxon>
        <taxon>Agaricomycetidae</taxon>
        <taxon>Agaricales</taxon>
        <taxon>Agaricineae</taxon>
        <taxon>Strophariaceae</taxon>
        <taxon>Psilocybe</taxon>
    </lineage>
</organism>
<dbReference type="OrthoDB" id="40579at2759"/>
<dbReference type="PANTHER" id="PTHR18901:SF38">
    <property type="entry name" value="PSEUDOURIDINE-5'-PHOSPHATASE"/>
    <property type="match status" value="1"/>
</dbReference>
<name>A0A8H5F308_9AGAR</name>
<dbReference type="InterPro" id="IPR023198">
    <property type="entry name" value="PGP-like_dom2"/>
</dbReference>
<dbReference type="SFLD" id="SFLDS00003">
    <property type="entry name" value="Haloacid_Dehalogenase"/>
    <property type="match status" value="1"/>
</dbReference>
<keyword evidence="2" id="KW-1185">Reference proteome</keyword>
<accession>A0A8H5F308</accession>
<gene>
    <name evidence="1" type="ORF">D9619_001467</name>
</gene>
<dbReference type="Gene3D" id="1.10.150.240">
    <property type="entry name" value="Putative phosphatase, domain 2"/>
    <property type="match status" value="1"/>
</dbReference>
<dbReference type="FunFam" id="1.10.150.240:FF:000001">
    <property type="entry name" value="Haloacid dehalogenase-like hydrolase domain"/>
    <property type="match status" value="1"/>
</dbReference>
<evidence type="ECO:0000313" key="2">
    <source>
        <dbReference type="Proteomes" id="UP000567179"/>
    </source>
</evidence>
<dbReference type="PANTHER" id="PTHR18901">
    <property type="entry name" value="2-DEOXYGLUCOSE-6-PHOSPHATE PHOSPHATASE 2"/>
    <property type="match status" value="1"/>
</dbReference>
<dbReference type="SFLD" id="SFLDG01129">
    <property type="entry name" value="C1.5:_HAD__Beta-PGM__Phosphata"/>
    <property type="match status" value="1"/>
</dbReference>
<dbReference type="Proteomes" id="UP000567179">
    <property type="component" value="Unassembled WGS sequence"/>
</dbReference>
<dbReference type="Gene3D" id="3.40.50.1000">
    <property type="entry name" value="HAD superfamily/HAD-like"/>
    <property type="match status" value="1"/>
</dbReference>
<dbReference type="InterPro" id="IPR036412">
    <property type="entry name" value="HAD-like_sf"/>
</dbReference>
<evidence type="ECO:0008006" key="3">
    <source>
        <dbReference type="Google" id="ProtNLM"/>
    </source>
</evidence>
<dbReference type="GO" id="GO:0016791">
    <property type="term" value="F:phosphatase activity"/>
    <property type="evidence" value="ECO:0007669"/>
    <property type="project" value="TreeGrafter"/>
</dbReference>
<proteinExistence type="predicted"/>
<dbReference type="InterPro" id="IPR023214">
    <property type="entry name" value="HAD_sf"/>
</dbReference>
<reference evidence="1 2" key="1">
    <citation type="journal article" date="2020" name="ISME J.">
        <title>Uncovering the hidden diversity of litter-decomposition mechanisms in mushroom-forming fungi.</title>
        <authorList>
            <person name="Floudas D."/>
            <person name="Bentzer J."/>
            <person name="Ahren D."/>
            <person name="Johansson T."/>
            <person name="Persson P."/>
            <person name="Tunlid A."/>
        </authorList>
    </citation>
    <scope>NUCLEOTIDE SEQUENCE [LARGE SCALE GENOMIC DNA]</scope>
    <source>
        <strain evidence="1 2">CBS 101986</strain>
    </source>
</reference>
<protein>
    <recommendedName>
        <fullName evidence="3">HAD-like protein</fullName>
    </recommendedName>
</protein>
<comment type="caution">
    <text evidence="1">The sequence shown here is derived from an EMBL/GenBank/DDBJ whole genome shotgun (WGS) entry which is preliminary data.</text>
</comment>
<dbReference type="AlphaFoldDB" id="A0A8H5F308"/>
<evidence type="ECO:0000313" key="1">
    <source>
        <dbReference type="EMBL" id="KAF5321851.1"/>
    </source>
</evidence>
<dbReference type="EMBL" id="JAACJJ010000028">
    <property type="protein sequence ID" value="KAF5321851.1"/>
    <property type="molecule type" value="Genomic_DNA"/>
</dbReference>